<reference evidence="12" key="1">
    <citation type="submission" date="2023-09" db="UniProtKB">
        <authorList>
            <consortium name="Ensembl"/>
        </authorList>
    </citation>
    <scope>IDENTIFICATION</scope>
</reference>
<dbReference type="GeneTree" id="ENSGT00530000063822"/>
<evidence type="ECO:0000259" key="11">
    <source>
        <dbReference type="PROSITE" id="PS50963"/>
    </source>
</evidence>
<comment type="caution">
    <text evidence="9">Lacks conserved residue(s) required for the propagation of feature annotation.</text>
</comment>
<keyword evidence="5 10" id="KW-0472">Membrane</keyword>
<dbReference type="GO" id="GO:0005886">
    <property type="term" value="C:plasma membrane"/>
    <property type="evidence" value="ECO:0007669"/>
    <property type="project" value="TreeGrafter"/>
</dbReference>
<keyword evidence="2 10" id="KW-0812">Transmembrane</keyword>
<dbReference type="PANTHER" id="PTHR10225">
    <property type="entry name" value="HYALURONAN RECEPTOR"/>
    <property type="match status" value="1"/>
</dbReference>
<dbReference type="GO" id="GO:0005540">
    <property type="term" value="F:hyaluronic acid binding"/>
    <property type="evidence" value="ECO:0007669"/>
    <property type="project" value="InterPro"/>
</dbReference>
<accession>A0A3B4G0M3</accession>
<dbReference type="InterPro" id="IPR016186">
    <property type="entry name" value="C-type_lectin-like/link_sf"/>
</dbReference>
<dbReference type="InterPro" id="IPR043210">
    <property type="entry name" value="CD44_antigen-like"/>
</dbReference>
<keyword evidence="3" id="KW-0732">Signal</keyword>
<keyword evidence="6 9" id="KW-1015">Disulfide bond</keyword>
<dbReference type="GO" id="GO:0004888">
    <property type="term" value="F:transmembrane signaling receptor activity"/>
    <property type="evidence" value="ECO:0007669"/>
    <property type="project" value="TreeGrafter"/>
</dbReference>
<feature type="disulfide bond" evidence="9">
    <location>
        <begin position="103"/>
        <end position="124"/>
    </location>
</feature>
<protein>
    <recommendedName>
        <fullName evidence="11">Link domain-containing protein</fullName>
    </recommendedName>
</protein>
<dbReference type="SUPFAM" id="SSF56436">
    <property type="entry name" value="C-type lectin-like"/>
    <property type="match status" value="1"/>
</dbReference>
<dbReference type="SMART" id="SM00445">
    <property type="entry name" value="LINK"/>
    <property type="match status" value="1"/>
</dbReference>
<dbReference type="Ensembl" id="ENSPNYT00000016851.1">
    <property type="protein sequence ID" value="ENSPNYP00000016442.1"/>
    <property type="gene ID" value="ENSPNYG00000012442.1"/>
</dbReference>
<name>A0A3B4G0M3_9CICH</name>
<dbReference type="AlphaFoldDB" id="A0A3B4G0M3"/>
<feature type="transmembrane region" description="Helical" evidence="10">
    <location>
        <begin position="142"/>
        <end position="164"/>
    </location>
</feature>
<dbReference type="PROSITE" id="PS01241">
    <property type="entry name" value="LINK_1"/>
    <property type="match status" value="1"/>
</dbReference>
<dbReference type="STRING" id="303518.ENSPNYP00000016442"/>
<dbReference type="Pfam" id="PF00193">
    <property type="entry name" value="Xlink"/>
    <property type="match status" value="1"/>
</dbReference>
<sequence>MKLSCLCYYALTTREKTYWSQIINNMCFYTCFLSLCFPKIRFKIFLLVISESYRATGVFLLIEEGTYYTLNFTAARDACLSLNVTMATEYQISKAVTHGLETCKYGWIAEQIAVIPRISPKQNCGQGNIGVVSWKASADKKFGVFCFNASGITYFLIFVDTAVLSDKNKIRRSFTS</sequence>
<evidence type="ECO:0000256" key="2">
    <source>
        <dbReference type="ARBA" id="ARBA00022692"/>
    </source>
</evidence>
<evidence type="ECO:0000256" key="3">
    <source>
        <dbReference type="ARBA" id="ARBA00022729"/>
    </source>
</evidence>
<evidence type="ECO:0000256" key="4">
    <source>
        <dbReference type="ARBA" id="ARBA00022989"/>
    </source>
</evidence>
<dbReference type="PROSITE" id="PS50963">
    <property type="entry name" value="LINK_2"/>
    <property type="match status" value="1"/>
</dbReference>
<evidence type="ECO:0000256" key="9">
    <source>
        <dbReference type="PROSITE-ProRule" id="PRU00323"/>
    </source>
</evidence>
<evidence type="ECO:0000256" key="6">
    <source>
        <dbReference type="ARBA" id="ARBA00023157"/>
    </source>
</evidence>
<dbReference type="InterPro" id="IPR000538">
    <property type="entry name" value="Link_dom"/>
</dbReference>
<evidence type="ECO:0000256" key="5">
    <source>
        <dbReference type="ARBA" id="ARBA00023136"/>
    </source>
</evidence>
<dbReference type="InterPro" id="IPR016187">
    <property type="entry name" value="CTDL_fold"/>
</dbReference>
<evidence type="ECO:0000256" key="10">
    <source>
        <dbReference type="SAM" id="Phobius"/>
    </source>
</evidence>
<dbReference type="PRINTS" id="PR01265">
    <property type="entry name" value="LINKMODULE"/>
</dbReference>
<dbReference type="PANTHER" id="PTHR10225:SF2">
    <property type="entry name" value="LYMPHATIC VESSEL ENDOTHELIAL HYALURONIC ACID RECEPTOR 1"/>
    <property type="match status" value="1"/>
</dbReference>
<proteinExistence type="predicted"/>
<dbReference type="GO" id="GO:0007155">
    <property type="term" value="P:cell adhesion"/>
    <property type="evidence" value="ECO:0007669"/>
    <property type="project" value="InterPro"/>
</dbReference>
<keyword evidence="8" id="KW-0325">Glycoprotein</keyword>
<feature type="domain" description="Link" evidence="11">
    <location>
        <begin position="57"/>
        <end position="148"/>
    </location>
</feature>
<evidence type="ECO:0000313" key="12">
    <source>
        <dbReference type="Ensembl" id="ENSPNYP00000016442.1"/>
    </source>
</evidence>
<evidence type="ECO:0000256" key="1">
    <source>
        <dbReference type="ARBA" id="ARBA00004167"/>
    </source>
</evidence>
<keyword evidence="7" id="KW-0675">Receptor</keyword>
<dbReference type="Gene3D" id="3.10.100.10">
    <property type="entry name" value="Mannose-Binding Protein A, subunit A"/>
    <property type="match status" value="1"/>
</dbReference>
<evidence type="ECO:0000256" key="8">
    <source>
        <dbReference type="ARBA" id="ARBA00023180"/>
    </source>
</evidence>
<comment type="subcellular location">
    <subcellularLocation>
        <location evidence="1">Membrane</location>
        <topology evidence="1">Single-pass membrane protein</topology>
    </subcellularLocation>
</comment>
<keyword evidence="4 10" id="KW-1133">Transmembrane helix</keyword>
<evidence type="ECO:0000256" key="7">
    <source>
        <dbReference type="ARBA" id="ARBA00023170"/>
    </source>
</evidence>
<organism evidence="12">
    <name type="scientific">Pundamilia nyererei</name>
    <dbReference type="NCBI Taxonomy" id="303518"/>
    <lineage>
        <taxon>Eukaryota</taxon>
        <taxon>Metazoa</taxon>
        <taxon>Chordata</taxon>
        <taxon>Craniata</taxon>
        <taxon>Vertebrata</taxon>
        <taxon>Euteleostomi</taxon>
        <taxon>Actinopterygii</taxon>
        <taxon>Neopterygii</taxon>
        <taxon>Teleostei</taxon>
        <taxon>Neoteleostei</taxon>
        <taxon>Acanthomorphata</taxon>
        <taxon>Ovalentaria</taxon>
        <taxon>Cichlomorphae</taxon>
        <taxon>Cichliformes</taxon>
        <taxon>Cichlidae</taxon>
        <taxon>African cichlids</taxon>
        <taxon>Pseudocrenilabrinae</taxon>
        <taxon>Haplochromini</taxon>
        <taxon>Pundamilia</taxon>
    </lineage>
</organism>